<sequence length="564" mass="58535">MSEPRLSQAARAVLGLARPPLHRLLPAIAAGALSAASTVALLACSAWLITRASEQPPILFLSLAVVGVRAFALSRAVFRYLERLLGHDAAFRELAELRTGILSRLIPIAPDGTRALRRGELLSRLVHDVDDLQEHPLRVIQPLASTLVVLTAAVTGIAMLDASAAGVLLACLIVGVVLAVTTQSLAAARAERTIGPLRGALADALLDHFGAFETLRAFDAEGASRERVLALGNALQRASARAAAGAGLTAAVMALASGAAVLGSVLVAAPSLFAGDIGAPAFAVVAMVPLAVFEVAGAVPLVMQARRIAHAGAERVAGAVPAEAPAGVPVAPARPASVPAGAPHIALRSLSARWPGSDRPAIKDVDLTLAPGERVLLQGPSGSGKTTLAHVLVRFIDYQSSYRIGGIEARELHPDSVRRIVGLCEQTPWLFDIDLRQNLVFAKPEADDEELLAVLERVGLGDWVRARGGLDAPVGERGALVSGGQAQRIALARALLADAPVLVLDEPTANVDGARAETLLRDLLAASGDRTVLLISHTGAPTELIDRIIDLEPTRETDDTPASA</sequence>
<feature type="domain" description="ABC transmembrane type-1" evidence="9">
    <location>
        <begin position="27"/>
        <end position="287"/>
    </location>
</feature>
<feature type="transmembrane region" description="Helical" evidence="7">
    <location>
        <begin position="56"/>
        <end position="78"/>
    </location>
</feature>
<keyword evidence="5 7" id="KW-1133">Transmembrane helix</keyword>
<reference evidence="10 11" key="1">
    <citation type="submission" date="2023-04" db="EMBL/GenBank/DDBJ databases">
        <title>Klugiella caeni sp. nov. isolated from the sludge of biochemical tank.</title>
        <authorList>
            <person name="Geng K."/>
        </authorList>
    </citation>
    <scope>NUCLEOTIDE SEQUENCE [LARGE SCALE GENOMIC DNA]</scope>
    <source>
        <strain evidence="10 11">YN-L-19</strain>
    </source>
</reference>
<dbReference type="PROSITE" id="PS50929">
    <property type="entry name" value="ABC_TM1F"/>
    <property type="match status" value="1"/>
</dbReference>
<dbReference type="Pfam" id="PF00005">
    <property type="entry name" value="ABC_tran"/>
    <property type="match status" value="1"/>
</dbReference>
<dbReference type="NCBIfam" id="TIGR02868">
    <property type="entry name" value="CydC"/>
    <property type="match status" value="1"/>
</dbReference>
<dbReference type="GO" id="GO:0140359">
    <property type="term" value="F:ABC-type transporter activity"/>
    <property type="evidence" value="ECO:0007669"/>
    <property type="project" value="InterPro"/>
</dbReference>
<dbReference type="InterPro" id="IPR036640">
    <property type="entry name" value="ABC1_TM_sf"/>
</dbReference>
<accession>A0AAW6T381</accession>
<dbReference type="GO" id="GO:0045454">
    <property type="term" value="P:cell redox homeostasis"/>
    <property type="evidence" value="ECO:0007669"/>
    <property type="project" value="InterPro"/>
</dbReference>
<name>A0AAW6T381_9MICO</name>
<dbReference type="InterPro" id="IPR003593">
    <property type="entry name" value="AAA+_ATPase"/>
</dbReference>
<evidence type="ECO:0000256" key="5">
    <source>
        <dbReference type="ARBA" id="ARBA00022989"/>
    </source>
</evidence>
<dbReference type="GO" id="GO:0034775">
    <property type="term" value="P:glutathione transmembrane transport"/>
    <property type="evidence" value="ECO:0007669"/>
    <property type="project" value="InterPro"/>
</dbReference>
<dbReference type="InterPro" id="IPR014223">
    <property type="entry name" value="ABC_CydC/D"/>
</dbReference>
<keyword evidence="2 7" id="KW-0812">Transmembrane</keyword>
<feature type="transmembrane region" description="Helical" evidence="7">
    <location>
        <begin position="281"/>
        <end position="302"/>
    </location>
</feature>
<feature type="transmembrane region" description="Helical" evidence="7">
    <location>
        <begin position="24"/>
        <end position="50"/>
    </location>
</feature>
<dbReference type="AlphaFoldDB" id="A0AAW6T381"/>
<dbReference type="GO" id="GO:0005886">
    <property type="term" value="C:plasma membrane"/>
    <property type="evidence" value="ECO:0007669"/>
    <property type="project" value="UniProtKB-SubCell"/>
</dbReference>
<evidence type="ECO:0000256" key="1">
    <source>
        <dbReference type="ARBA" id="ARBA00004651"/>
    </source>
</evidence>
<evidence type="ECO:0000256" key="4">
    <source>
        <dbReference type="ARBA" id="ARBA00022840"/>
    </source>
</evidence>
<evidence type="ECO:0000259" key="8">
    <source>
        <dbReference type="PROSITE" id="PS50893"/>
    </source>
</evidence>
<keyword evidence="6 7" id="KW-0472">Membrane</keyword>
<keyword evidence="11" id="KW-1185">Reference proteome</keyword>
<dbReference type="RefSeq" id="WP_281487559.1">
    <property type="nucleotide sequence ID" value="NZ_JASATX010000001.1"/>
</dbReference>
<evidence type="ECO:0000259" key="9">
    <source>
        <dbReference type="PROSITE" id="PS50929"/>
    </source>
</evidence>
<dbReference type="InterPro" id="IPR039421">
    <property type="entry name" value="Type_1_exporter"/>
</dbReference>
<keyword evidence="3" id="KW-0547">Nucleotide-binding</keyword>
<evidence type="ECO:0000256" key="7">
    <source>
        <dbReference type="SAM" id="Phobius"/>
    </source>
</evidence>
<evidence type="ECO:0000256" key="2">
    <source>
        <dbReference type="ARBA" id="ARBA00022692"/>
    </source>
</evidence>
<protein>
    <submittedName>
        <fullName evidence="10">Thiol reductant ABC exporter subunit CydC</fullName>
    </submittedName>
</protein>
<dbReference type="InterPro" id="IPR027417">
    <property type="entry name" value="P-loop_NTPase"/>
</dbReference>
<gene>
    <name evidence="10" type="primary">cydC</name>
    <name evidence="10" type="ORF">QF206_02195</name>
</gene>
<dbReference type="Gene3D" id="1.20.1560.10">
    <property type="entry name" value="ABC transporter type 1, transmembrane domain"/>
    <property type="match status" value="1"/>
</dbReference>
<dbReference type="PROSITE" id="PS00211">
    <property type="entry name" value="ABC_TRANSPORTER_1"/>
    <property type="match status" value="1"/>
</dbReference>
<comment type="caution">
    <text evidence="10">The sequence shown here is derived from an EMBL/GenBank/DDBJ whole genome shotgun (WGS) entry which is preliminary data.</text>
</comment>
<organism evidence="10 11">
    <name type="scientific">Ruicaihuangia caeni</name>
    <dbReference type="NCBI Taxonomy" id="3042517"/>
    <lineage>
        <taxon>Bacteria</taxon>
        <taxon>Bacillati</taxon>
        <taxon>Actinomycetota</taxon>
        <taxon>Actinomycetes</taxon>
        <taxon>Micrococcales</taxon>
        <taxon>Microbacteriaceae</taxon>
        <taxon>Ruicaihuangia</taxon>
    </lineage>
</organism>
<dbReference type="InterPro" id="IPR003439">
    <property type="entry name" value="ABC_transporter-like_ATP-bd"/>
</dbReference>
<evidence type="ECO:0000256" key="3">
    <source>
        <dbReference type="ARBA" id="ARBA00022741"/>
    </source>
</evidence>
<proteinExistence type="predicted"/>
<dbReference type="InterPro" id="IPR011527">
    <property type="entry name" value="ABC1_TM_dom"/>
</dbReference>
<dbReference type="Proteomes" id="UP001321506">
    <property type="component" value="Unassembled WGS sequence"/>
</dbReference>
<dbReference type="SUPFAM" id="SSF90123">
    <property type="entry name" value="ABC transporter transmembrane region"/>
    <property type="match status" value="1"/>
</dbReference>
<evidence type="ECO:0000313" key="11">
    <source>
        <dbReference type="Proteomes" id="UP001321506"/>
    </source>
</evidence>
<dbReference type="GO" id="GO:0016887">
    <property type="term" value="F:ATP hydrolysis activity"/>
    <property type="evidence" value="ECO:0007669"/>
    <property type="project" value="InterPro"/>
</dbReference>
<dbReference type="PROSITE" id="PS50893">
    <property type="entry name" value="ABC_TRANSPORTER_2"/>
    <property type="match status" value="1"/>
</dbReference>
<feature type="domain" description="ABC transporter" evidence="8">
    <location>
        <begin position="345"/>
        <end position="557"/>
    </location>
</feature>
<dbReference type="PANTHER" id="PTHR24221:SF654">
    <property type="entry name" value="ATP-BINDING CASSETTE SUB-FAMILY B MEMBER 6"/>
    <property type="match status" value="1"/>
</dbReference>
<dbReference type="SMART" id="SM00382">
    <property type="entry name" value="AAA"/>
    <property type="match status" value="1"/>
</dbReference>
<dbReference type="EMBL" id="JASATX010000001">
    <property type="protein sequence ID" value="MDI2097779.1"/>
    <property type="molecule type" value="Genomic_DNA"/>
</dbReference>
<comment type="subcellular location">
    <subcellularLocation>
        <location evidence="1">Cell membrane</location>
        <topology evidence="1">Multi-pass membrane protein</topology>
    </subcellularLocation>
</comment>
<dbReference type="Gene3D" id="3.40.50.300">
    <property type="entry name" value="P-loop containing nucleotide triphosphate hydrolases"/>
    <property type="match status" value="1"/>
</dbReference>
<keyword evidence="4" id="KW-0067">ATP-binding</keyword>
<feature type="transmembrane region" description="Helical" evidence="7">
    <location>
        <begin position="246"/>
        <end position="269"/>
    </location>
</feature>
<dbReference type="GO" id="GO:0005524">
    <property type="term" value="F:ATP binding"/>
    <property type="evidence" value="ECO:0007669"/>
    <property type="project" value="UniProtKB-KW"/>
</dbReference>
<evidence type="ECO:0000256" key="6">
    <source>
        <dbReference type="ARBA" id="ARBA00023136"/>
    </source>
</evidence>
<evidence type="ECO:0000313" key="10">
    <source>
        <dbReference type="EMBL" id="MDI2097779.1"/>
    </source>
</evidence>
<feature type="transmembrane region" description="Helical" evidence="7">
    <location>
        <begin position="166"/>
        <end position="188"/>
    </location>
</feature>
<dbReference type="SUPFAM" id="SSF52540">
    <property type="entry name" value="P-loop containing nucleoside triphosphate hydrolases"/>
    <property type="match status" value="1"/>
</dbReference>
<dbReference type="PANTHER" id="PTHR24221">
    <property type="entry name" value="ATP-BINDING CASSETTE SUB-FAMILY B"/>
    <property type="match status" value="1"/>
</dbReference>
<dbReference type="InterPro" id="IPR017871">
    <property type="entry name" value="ABC_transporter-like_CS"/>
</dbReference>